<gene>
    <name evidence="1" type="ORF">HLUCCA05_03420</name>
</gene>
<evidence type="ECO:0008006" key="3">
    <source>
        <dbReference type="Google" id="ProtNLM"/>
    </source>
</evidence>
<dbReference type="InterPro" id="IPR011335">
    <property type="entry name" value="Restrct_endonuc-II-like"/>
</dbReference>
<accession>A0A0N8K8X2</accession>
<dbReference type="Pfam" id="PF06319">
    <property type="entry name" value="MmcB-like"/>
    <property type="match status" value="1"/>
</dbReference>
<organism evidence="1 2">
    <name type="scientific">Roseibaca calidilacus</name>
    <dbReference type="NCBI Taxonomy" id="1666912"/>
    <lineage>
        <taxon>Bacteria</taxon>
        <taxon>Pseudomonadati</taxon>
        <taxon>Pseudomonadota</taxon>
        <taxon>Alphaproteobacteria</taxon>
        <taxon>Rhodobacterales</taxon>
        <taxon>Paracoccaceae</taxon>
        <taxon>Roseinatronobacter</taxon>
    </lineage>
</organism>
<reference evidence="1 2" key="1">
    <citation type="submission" date="2015-09" db="EMBL/GenBank/DDBJ databases">
        <title>Identification and resolution of microdiversity through metagenomic sequencing of parallel consortia.</title>
        <authorList>
            <person name="Nelson W.C."/>
            <person name="Romine M.F."/>
            <person name="Lindemann S.R."/>
        </authorList>
    </citation>
    <scope>NUCLEOTIDE SEQUENCE [LARGE SCALE GENOMIC DNA]</scope>
    <source>
        <strain evidence="1">HL-91</strain>
    </source>
</reference>
<dbReference type="OrthoDB" id="5194526at2"/>
<evidence type="ECO:0000313" key="1">
    <source>
        <dbReference type="EMBL" id="KPP95729.1"/>
    </source>
</evidence>
<sequence length="146" mass="16111">MEEQGVAQGILLARGVCRALDALGFVPICEYPVTRSLRVDVLALGPKGEVWIIECKSSLADFRADQKWQGYLPWCDRFFWAVGPDFPCTILPEGHGLFLADAYGGEMMRIGPETRLAPARRKALLLGVAQAAGRRLHRMTDPQGRG</sequence>
<dbReference type="InterPro" id="IPR009394">
    <property type="entry name" value="MmcB-like"/>
</dbReference>
<dbReference type="AlphaFoldDB" id="A0A0N8K8X2"/>
<name>A0A0N8K8X2_9RHOB</name>
<proteinExistence type="predicted"/>
<dbReference type="EMBL" id="LJSG01000002">
    <property type="protein sequence ID" value="KPP95729.1"/>
    <property type="molecule type" value="Genomic_DNA"/>
</dbReference>
<dbReference type="SUPFAM" id="SSF52980">
    <property type="entry name" value="Restriction endonuclease-like"/>
    <property type="match status" value="1"/>
</dbReference>
<evidence type="ECO:0000313" key="2">
    <source>
        <dbReference type="Proteomes" id="UP000050413"/>
    </source>
</evidence>
<comment type="caution">
    <text evidence="1">The sequence shown here is derived from an EMBL/GenBank/DDBJ whole genome shotgun (WGS) entry which is preliminary data.</text>
</comment>
<protein>
    <recommendedName>
        <fullName evidence="3">DNA repair protein MmcB-related protein</fullName>
    </recommendedName>
</protein>
<dbReference type="Proteomes" id="UP000050413">
    <property type="component" value="Unassembled WGS sequence"/>
</dbReference>
<dbReference type="PIRSF" id="PIRSF031796">
    <property type="entry name" value="UPC031796"/>
    <property type="match status" value="1"/>
</dbReference>
<dbReference type="STRING" id="1666912.Ga0058931_1990"/>